<dbReference type="AlphaFoldDB" id="A0A1J8QB92"/>
<organism evidence="2 3">
    <name type="scientific">Rhizopogon vesiculosus</name>
    <dbReference type="NCBI Taxonomy" id="180088"/>
    <lineage>
        <taxon>Eukaryota</taxon>
        <taxon>Fungi</taxon>
        <taxon>Dikarya</taxon>
        <taxon>Basidiomycota</taxon>
        <taxon>Agaricomycotina</taxon>
        <taxon>Agaricomycetes</taxon>
        <taxon>Agaricomycetidae</taxon>
        <taxon>Boletales</taxon>
        <taxon>Suillineae</taxon>
        <taxon>Rhizopogonaceae</taxon>
        <taxon>Rhizopogon</taxon>
    </lineage>
</organism>
<dbReference type="Proteomes" id="UP000183567">
    <property type="component" value="Unassembled WGS sequence"/>
</dbReference>
<proteinExistence type="predicted"/>
<protein>
    <submittedName>
        <fullName evidence="2">Uncharacterized protein</fullName>
    </submittedName>
</protein>
<keyword evidence="3" id="KW-1185">Reference proteome</keyword>
<evidence type="ECO:0000256" key="1">
    <source>
        <dbReference type="SAM" id="MobiDB-lite"/>
    </source>
</evidence>
<dbReference type="EMBL" id="LVVM01001232">
    <property type="protein sequence ID" value="OJA18942.1"/>
    <property type="molecule type" value="Genomic_DNA"/>
</dbReference>
<comment type="caution">
    <text evidence="2">The sequence shown here is derived from an EMBL/GenBank/DDBJ whole genome shotgun (WGS) entry which is preliminary data.</text>
</comment>
<reference evidence="2 3" key="1">
    <citation type="submission" date="2016-03" db="EMBL/GenBank/DDBJ databases">
        <title>Comparative genomics of the ectomycorrhizal sister species Rhizopogon vinicolor and Rhizopogon vesiculosus (Basidiomycota: Boletales) reveals a divergence of the mating type B locus.</title>
        <authorList>
            <person name="Mujic A.B."/>
            <person name="Kuo A."/>
            <person name="Tritt A."/>
            <person name="Lipzen A."/>
            <person name="Chen C."/>
            <person name="Johnson J."/>
            <person name="Sharma A."/>
            <person name="Barry K."/>
            <person name="Grigoriev I.V."/>
            <person name="Spatafora J.W."/>
        </authorList>
    </citation>
    <scope>NUCLEOTIDE SEQUENCE [LARGE SCALE GENOMIC DNA]</scope>
    <source>
        <strain evidence="2 3">AM-OR11-056</strain>
    </source>
</reference>
<gene>
    <name evidence="2" type="ORF">AZE42_10950</name>
</gene>
<evidence type="ECO:0000313" key="2">
    <source>
        <dbReference type="EMBL" id="OJA18942.1"/>
    </source>
</evidence>
<evidence type="ECO:0000313" key="3">
    <source>
        <dbReference type="Proteomes" id="UP000183567"/>
    </source>
</evidence>
<feature type="region of interest" description="Disordered" evidence="1">
    <location>
        <begin position="1"/>
        <end position="28"/>
    </location>
</feature>
<sequence length="52" mass="5651">MAKTRARTCKTPANPTTTPRSPSFESRDPVECLGTIKAASLQLQSSLMDIGW</sequence>
<name>A0A1J8QB92_9AGAM</name>
<feature type="compositionally biased region" description="Polar residues" evidence="1">
    <location>
        <begin position="11"/>
        <end position="24"/>
    </location>
</feature>
<accession>A0A1J8QB92</accession>